<dbReference type="EMBL" id="JAZGJQ010000001">
    <property type="protein sequence ID" value="MEE6146571.1"/>
    <property type="molecule type" value="Genomic_DNA"/>
</dbReference>
<dbReference type="Pfam" id="PF04892">
    <property type="entry name" value="VanZ"/>
    <property type="match status" value="1"/>
</dbReference>
<comment type="caution">
    <text evidence="3">The sequence shown here is derived from an EMBL/GenBank/DDBJ whole genome shotgun (WGS) entry which is preliminary data.</text>
</comment>
<dbReference type="RefSeq" id="WP_330957335.1">
    <property type="nucleotide sequence ID" value="NZ_JAZGJQ010000001.1"/>
</dbReference>
<evidence type="ECO:0000313" key="4">
    <source>
        <dbReference type="Proteomes" id="UP001332931"/>
    </source>
</evidence>
<keyword evidence="1" id="KW-0812">Transmembrane</keyword>
<proteinExistence type="predicted"/>
<evidence type="ECO:0000313" key="3">
    <source>
        <dbReference type="EMBL" id="MEE6146571.1"/>
    </source>
</evidence>
<feature type="transmembrane region" description="Helical" evidence="1">
    <location>
        <begin position="140"/>
        <end position="158"/>
    </location>
</feature>
<gene>
    <name evidence="3" type="ORF">VXJ25_00970</name>
</gene>
<sequence length="167" mass="17724">MGRLPSGPRHLRGDGGARPRDARARSRAVWAALLVAWACFIWGHSLVPGPASTAESDRVALLLQGLFAHLGVSDRTVVTFAVRKSAHFLEYAVLGLLLRKAQGPGRRVAWLAAALAIPSADEAIQLFVPGRSASPRDVAIDFAGALTGLGVCILAERLSARRRGRSS</sequence>
<organism evidence="3 4">
    <name type="scientific">Olsenella absiana</name>
    <dbReference type="NCBI Taxonomy" id="3115222"/>
    <lineage>
        <taxon>Bacteria</taxon>
        <taxon>Bacillati</taxon>
        <taxon>Actinomycetota</taxon>
        <taxon>Coriobacteriia</taxon>
        <taxon>Coriobacteriales</taxon>
        <taxon>Atopobiaceae</taxon>
        <taxon>Olsenella</taxon>
    </lineage>
</organism>
<accession>A0ABU7R7K1</accession>
<keyword evidence="1" id="KW-0472">Membrane</keyword>
<keyword evidence="4" id="KW-1185">Reference proteome</keyword>
<dbReference type="InterPro" id="IPR006976">
    <property type="entry name" value="VanZ-like"/>
</dbReference>
<dbReference type="NCBIfam" id="NF037970">
    <property type="entry name" value="vanZ_1"/>
    <property type="match status" value="1"/>
</dbReference>
<protein>
    <submittedName>
        <fullName evidence="3">VanZ family protein</fullName>
    </submittedName>
</protein>
<keyword evidence="1" id="KW-1133">Transmembrane helix</keyword>
<feature type="domain" description="VanZ-like" evidence="2">
    <location>
        <begin position="31"/>
        <end position="154"/>
    </location>
</feature>
<feature type="transmembrane region" description="Helical" evidence="1">
    <location>
        <begin position="28"/>
        <end position="47"/>
    </location>
</feature>
<reference evidence="3 4" key="1">
    <citation type="submission" date="2024-01" db="EMBL/GenBank/DDBJ databases">
        <title>Description of Olsenella sp. nov., isolated from pig feces.</title>
        <authorList>
            <person name="Chang Y.-H."/>
        </authorList>
    </citation>
    <scope>NUCLEOTIDE SEQUENCE [LARGE SCALE GENOMIC DNA]</scope>
    <source>
        <strain evidence="3 4">YH-ols2223</strain>
    </source>
</reference>
<name>A0ABU7R7K1_9ACTN</name>
<dbReference type="Proteomes" id="UP001332931">
    <property type="component" value="Unassembled WGS sequence"/>
</dbReference>
<evidence type="ECO:0000256" key="1">
    <source>
        <dbReference type="SAM" id="Phobius"/>
    </source>
</evidence>
<evidence type="ECO:0000259" key="2">
    <source>
        <dbReference type="Pfam" id="PF04892"/>
    </source>
</evidence>